<dbReference type="GO" id="GO:0009100">
    <property type="term" value="P:glycoprotein metabolic process"/>
    <property type="evidence" value="ECO:0007669"/>
    <property type="project" value="UniProtKB-ARBA"/>
</dbReference>
<dbReference type="InterPro" id="IPR007074">
    <property type="entry name" value="LicD/FKTN/FKRP_NTP_transf"/>
</dbReference>
<dbReference type="InterPro" id="IPR052942">
    <property type="entry name" value="LPS_cholinephosphotransferase"/>
</dbReference>
<dbReference type="EMBL" id="JAUIQT010000001">
    <property type="protein sequence ID" value="MDN4832797.1"/>
    <property type="molecule type" value="Genomic_DNA"/>
</dbReference>
<sequence length="264" mass="32224">MKECSLDTIKELTLNTLVYFDDFCKREGLQYFMCSGTLLGAVRHKGFIPWDDDVDVMMPWKDYTKLLQISKEWDKDDRYRLHSIYTEKKWSEKYIYPYMKLEDSTTFSKHKFFRENLGVFIDIFPITGFPETKKEQQKYCKEIIRYRKNLGIAAKISNNFLKNTIHYLYWLNYRHFRDKLFDLVSEQNDEKNKLVGQFLWSNQVEKDKFPKNWLKDTTKLEFEGHNFNSIKNYEKLLELTYGDWKRLPPKENRKTNHHFVIYER</sequence>
<organism evidence="2 3">
    <name type="scientific">Ligilactobacillus salivarius</name>
    <dbReference type="NCBI Taxonomy" id="1624"/>
    <lineage>
        <taxon>Bacteria</taxon>
        <taxon>Bacillati</taxon>
        <taxon>Bacillota</taxon>
        <taxon>Bacilli</taxon>
        <taxon>Lactobacillales</taxon>
        <taxon>Lactobacillaceae</taxon>
        <taxon>Ligilactobacillus</taxon>
    </lineage>
</organism>
<evidence type="ECO:0000313" key="2">
    <source>
        <dbReference type="EMBL" id="MDN4832797.1"/>
    </source>
</evidence>
<evidence type="ECO:0000259" key="1">
    <source>
        <dbReference type="Pfam" id="PF04991"/>
    </source>
</evidence>
<feature type="domain" description="LicD/FKTN/FKRP nucleotidyltransferase" evidence="1">
    <location>
        <begin position="24"/>
        <end position="242"/>
    </location>
</feature>
<dbReference type="Pfam" id="PF04991">
    <property type="entry name" value="LicD"/>
    <property type="match status" value="1"/>
</dbReference>
<dbReference type="PANTHER" id="PTHR43404:SF2">
    <property type="entry name" value="LIPOPOLYSACCHARIDE CHOLINEPHOSPHOTRANSFERASE LICD"/>
    <property type="match status" value="1"/>
</dbReference>
<comment type="caution">
    <text evidence="2">The sequence shown here is derived from an EMBL/GenBank/DDBJ whole genome shotgun (WGS) entry which is preliminary data.</text>
</comment>
<reference evidence="2" key="1">
    <citation type="submission" date="2023-07" db="EMBL/GenBank/DDBJ databases">
        <title>Complete genome sequence of Ligilactobacillus salivarius SRCM217594 isolated from Gallus gallus domesticus feces.</title>
        <authorList>
            <person name="Yang H.-G."/>
            <person name="Ryu M.-S."/>
            <person name="Ha G.-S."/>
            <person name="Yang H.-J."/>
            <person name="Jeong D.-Y."/>
        </authorList>
    </citation>
    <scope>NUCLEOTIDE SEQUENCE</scope>
    <source>
        <strain evidence="2">SRCM217594</strain>
    </source>
</reference>
<protein>
    <submittedName>
        <fullName evidence="2">LicD family protein</fullName>
    </submittedName>
</protein>
<dbReference type="PANTHER" id="PTHR43404">
    <property type="entry name" value="LIPOPOLYSACCHARIDE CHOLINEPHOSPHOTRANSFERASE LICD"/>
    <property type="match status" value="1"/>
</dbReference>
<dbReference type="RefSeq" id="WP_301206871.1">
    <property type="nucleotide sequence ID" value="NZ_JAUIQT010000001.1"/>
</dbReference>
<name>A0AAW7N4Y6_9LACO</name>
<accession>A0AAW7N4Y6</accession>
<gene>
    <name evidence="2" type="ORF">QYC35_00875</name>
</gene>
<evidence type="ECO:0000313" key="3">
    <source>
        <dbReference type="Proteomes" id="UP001174888"/>
    </source>
</evidence>
<dbReference type="AlphaFoldDB" id="A0AAW7N4Y6"/>
<dbReference type="Proteomes" id="UP001174888">
    <property type="component" value="Unassembled WGS sequence"/>
</dbReference>
<proteinExistence type="predicted"/>